<evidence type="ECO:0000256" key="1">
    <source>
        <dbReference type="ARBA" id="ARBA00001964"/>
    </source>
</evidence>
<dbReference type="SUPFAM" id="SSF52518">
    <property type="entry name" value="Thiamin diphosphate-binding fold (THDP-binding)"/>
    <property type="match status" value="1"/>
</dbReference>
<dbReference type="PANTHER" id="PTHR43257:SF2">
    <property type="entry name" value="PYRUVATE DEHYDROGENASE E1 COMPONENT SUBUNIT BETA"/>
    <property type="match status" value="1"/>
</dbReference>
<dbReference type="EMBL" id="MHVI01000021">
    <property type="protein sequence ID" value="OHA91062.1"/>
    <property type="molecule type" value="Genomic_DNA"/>
</dbReference>
<dbReference type="Pfam" id="PF02779">
    <property type="entry name" value="Transket_pyr"/>
    <property type="match status" value="1"/>
</dbReference>
<dbReference type="Proteomes" id="UP000177746">
    <property type="component" value="Unassembled WGS sequence"/>
</dbReference>
<dbReference type="InterPro" id="IPR029061">
    <property type="entry name" value="THDP-binding"/>
</dbReference>
<gene>
    <name evidence="5" type="ORF">A2665_01045</name>
</gene>
<accession>A0A1G2T1R0</accession>
<protein>
    <recommendedName>
        <fullName evidence="4">Transketolase-like pyrimidine-binding domain-containing protein</fullName>
    </recommendedName>
</protein>
<dbReference type="CDD" id="cd07036">
    <property type="entry name" value="TPP_PYR_E1-PDHc-beta_like"/>
    <property type="match status" value="1"/>
</dbReference>
<dbReference type="Gene3D" id="3.40.50.970">
    <property type="match status" value="1"/>
</dbReference>
<dbReference type="AlphaFoldDB" id="A0A1G2T1R0"/>
<dbReference type="SMART" id="SM00861">
    <property type="entry name" value="Transket_pyr"/>
    <property type="match status" value="1"/>
</dbReference>
<name>A0A1G2T1R0_9BACT</name>
<organism evidence="5 6">
    <name type="scientific">Candidatus Zambryskibacteria bacterium RIFCSPHIGHO2_01_FULL_46_30</name>
    <dbReference type="NCBI Taxonomy" id="1802739"/>
    <lineage>
        <taxon>Bacteria</taxon>
        <taxon>Candidatus Zambryskiibacteriota</taxon>
    </lineage>
</organism>
<comment type="cofactor">
    <cofactor evidence="1">
        <name>thiamine diphosphate</name>
        <dbReference type="ChEBI" id="CHEBI:58937"/>
    </cofactor>
</comment>
<feature type="domain" description="Transketolase-like pyrimidine-binding" evidence="4">
    <location>
        <begin position="7"/>
        <end position="180"/>
    </location>
</feature>
<keyword evidence="3" id="KW-0786">Thiamine pyrophosphate</keyword>
<evidence type="ECO:0000313" key="5">
    <source>
        <dbReference type="EMBL" id="OHA91062.1"/>
    </source>
</evidence>
<evidence type="ECO:0000313" key="6">
    <source>
        <dbReference type="Proteomes" id="UP000177746"/>
    </source>
</evidence>
<dbReference type="SUPFAM" id="SSF52922">
    <property type="entry name" value="TK C-terminal domain-like"/>
    <property type="match status" value="1"/>
</dbReference>
<dbReference type="Gene3D" id="3.40.50.920">
    <property type="match status" value="1"/>
</dbReference>
<dbReference type="GO" id="GO:0016491">
    <property type="term" value="F:oxidoreductase activity"/>
    <property type="evidence" value="ECO:0007669"/>
    <property type="project" value="UniProtKB-KW"/>
</dbReference>
<reference evidence="5 6" key="1">
    <citation type="journal article" date="2016" name="Nat. Commun.">
        <title>Thousands of microbial genomes shed light on interconnected biogeochemical processes in an aquifer system.</title>
        <authorList>
            <person name="Anantharaman K."/>
            <person name="Brown C.T."/>
            <person name="Hug L.A."/>
            <person name="Sharon I."/>
            <person name="Castelle C.J."/>
            <person name="Probst A.J."/>
            <person name="Thomas B.C."/>
            <person name="Singh A."/>
            <person name="Wilkins M.J."/>
            <person name="Karaoz U."/>
            <person name="Brodie E.L."/>
            <person name="Williams K.H."/>
            <person name="Hubbard S.S."/>
            <person name="Banfield J.F."/>
        </authorList>
    </citation>
    <scope>NUCLEOTIDE SEQUENCE [LARGE SCALE GENOMIC DNA]</scope>
</reference>
<keyword evidence="2" id="KW-0560">Oxidoreductase</keyword>
<sequence>MKEERIIKYAEAVNEAHRQSLEKFKEVFIMGVGAADATGVFGTTKGLRAIFGERVFDTPMSENTLTGMGVGAAITGLRPVLVHARNDFLLLTMDQIVNHAAKWHYMSGGAFTVPFLIRAIIGRGWGQAAQHSQSLQSLFMHFPGLQVIMPVTPYDVKGMILAAMESDKPTICLEHHWLHDKSGPVPLKYYTVPIGKGRTAREGKDLTIIAISEMVLEAEVAAIELEKEGISVEIIDLRSLRPLDTELILNSVKKTKRLVVCDTSWKMAGAGAEILALVAEQAHGLLIAPPVRIALEDTPTPCSATLEALFYPSPETIIKTVHRMMKSKRKPSTSKTINLNHKYFTGPF</sequence>
<dbReference type="PANTHER" id="PTHR43257">
    <property type="entry name" value="PYRUVATE DEHYDROGENASE E1 COMPONENT BETA SUBUNIT"/>
    <property type="match status" value="1"/>
</dbReference>
<comment type="caution">
    <text evidence="5">The sequence shown here is derived from an EMBL/GenBank/DDBJ whole genome shotgun (WGS) entry which is preliminary data.</text>
</comment>
<dbReference type="InterPro" id="IPR009014">
    <property type="entry name" value="Transketo_C/PFOR_II"/>
</dbReference>
<proteinExistence type="predicted"/>
<dbReference type="InterPro" id="IPR033248">
    <property type="entry name" value="Transketolase_C"/>
</dbReference>
<evidence type="ECO:0000256" key="3">
    <source>
        <dbReference type="ARBA" id="ARBA00023052"/>
    </source>
</evidence>
<dbReference type="Pfam" id="PF02780">
    <property type="entry name" value="Transketolase_C"/>
    <property type="match status" value="1"/>
</dbReference>
<evidence type="ECO:0000256" key="2">
    <source>
        <dbReference type="ARBA" id="ARBA00023002"/>
    </source>
</evidence>
<dbReference type="InterPro" id="IPR005475">
    <property type="entry name" value="Transketolase-like_Pyr-bd"/>
</dbReference>
<dbReference type="FunFam" id="3.40.50.920:FF:000001">
    <property type="entry name" value="Pyruvate dehydrogenase E1 beta subunit"/>
    <property type="match status" value="1"/>
</dbReference>
<evidence type="ECO:0000259" key="4">
    <source>
        <dbReference type="SMART" id="SM00861"/>
    </source>
</evidence>